<reference evidence="1 2" key="1">
    <citation type="submission" date="2019-03" db="EMBL/GenBank/DDBJ databases">
        <title>New insights into Acidothiobacillus thiooxidans sulfur metabolism through coupled gene expression, solution geochemistry, microscopy and spectroscopy analyses.</title>
        <authorList>
            <person name="Camacho D."/>
            <person name="Frazao R."/>
            <person name="Fouillen A."/>
            <person name="Nanci A."/>
            <person name="Lang B.F."/>
            <person name="Apte S.C."/>
            <person name="Baron C."/>
            <person name="Warren L.A."/>
        </authorList>
    </citation>
    <scope>NUCLEOTIDE SEQUENCE [LARGE SCALE GENOMIC DNA]</scope>
    <source>
        <strain evidence="1 2">ATCC 19377</strain>
    </source>
</reference>
<accession>A0A543Q443</accession>
<dbReference type="Gene3D" id="3.30.2020.40">
    <property type="entry name" value="Uncharacterised protein PF10387, DUF2442"/>
    <property type="match status" value="1"/>
</dbReference>
<evidence type="ECO:0000313" key="2">
    <source>
        <dbReference type="Proteomes" id="UP000315403"/>
    </source>
</evidence>
<name>A0A543Q443_ACITH</name>
<evidence type="ECO:0000313" key="1">
    <source>
        <dbReference type="EMBL" id="TQN51102.1"/>
    </source>
</evidence>
<dbReference type="AlphaFoldDB" id="A0A543Q443"/>
<protein>
    <recommendedName>
        <fullName evidence="3">DUF2442 domain-containing protein</fullName>
    </recommendedName>
</protein>
<evidence type="ECO:0008006" key="3">
    <source>
        <dbReference type="Google" id="ProtNLM"/>
    </source>
</evidence>
<gene>
    <name evidence="1" type="ORF">DLNHIDIE_00967</name>
</gene>
<comment type="caution">
    <text evidence="1">The sequence shown here is derived from an EMBL/GenBank/DDBJ whole genome shotgun (WGS) entry which is preliminary data.</text>
</comment>
<dbReference type="EMBL" id="SZUV01000001">
    <property type="protein sequence ID" value="TQN51102.1"/>
    <property type="molecule type" value="Genomic_DNA"/>
</dbReference>
<dbReference type="RefSeq" id="WP_142087025.1">
    <property type="nucleotide sequence ID" value="NZ_SZUV01000001.1"/>
</dbReference>
<proteinExistence type="predicted"/>
<dbReference type="InterPro" id="IPR018841">
    <property type="entry name" value="DUF2442"/>
</dbReference>
<organism evidence="1 2">
    <name type="scientific">Acidithiobacillus thiooxidans ATCC 19377</name>
    <dbReference type="NCBI Taxonomy" id="637390"/>
    <lineage>
        <taxon>Bacteria</taxon>
        <taxon>Pseudomonadati</taxon>
        <taxon>Pseudomonadota</taxon>
        <taxon>Acidithiobacillia</taxon>
        <taxon>Acidithiobacillales</taxon>
        <taxon>Acidithiobacillaceae</taxon>
        <taxon>Acidithiobacillus</taxon>
    </lineage>
</organism>
<dbReference type="Pfam" id="PF10387">
    <property type="entry name" value="DUF2442"/>
    <property type="match status" value="1"/>
</dbReference>
<sequence>MFSRIKRWYEGKKNALSNKGFWLLLDKDELFVSYAEFPWFKQATVEQITTIERQSSAHLYWPLLDVDLAVESIRNPASFPLVAKPNPSFRRTR</sequence>
<dbReference type="Proteomes" id="UP000315403">
    <property type="component" value="Unassembled WGS sequence"/>
</dbReference>